<proteinExistence type="predicted"/>
<reference evidence="1" key="2">
    <citation type="journal article" date="2015" name="Fish Shellfish Immunol.">
        <title>Early steps in the European eel (Anguilla anguilla)-Vibrio vulnificus interaction in the gills: Role of the RtxA13 toxin.</title>
        <authorList>
            <person name="Callol A."/>
            <person name="Pajuelo D."/>
            <person name="Ebbesson L."/>
            <person name="Teles M."/>
            <person name="MacKenzie S."/>
            <person name="Amaro C."/>
        </authorList>
    </citation>
    <scope>NUCLEOTIDE SEQUENCE</scope>
</reference>
<reference evidence="1" key="1">
    <citation type="submission" date="2014-11" db="EMBL/GenBank/DDBJ databases">
        <authorList>
            <person name="Amaro Gonzalez C."/>
        </authorList>
    </citation>
    <scope>NUCLEOTIDE SEQUENCE</scope>
</reference>
<accession>A0A0E9R5Z9</accession>
<sequence>MCGHGVPFMGTKNVLAFFSHLGFGHSRMTGKTF</sequence>
<dbReference type="AlphaFoldDB" id="A0A0E9R5Z9"/>
<evidence type="ECO:0000313" key="1">
    <source>
        <dbReference type="EMBL" id="JAH23743.1"/>
    </source>
</evidence>
<dbReference type="EMBL" id="GBXM01084834">
    <property type="protein sequence ID" value="JAH23743.1"/>
    <property type="molecule type" value="Transcribed_RNA"/>
</dbReference>
<protein>
    <submittedName>
        <fullName evidence="1">Uncharacterized protein</fullName>
    </submittedName>
</protein>
<organism evidence="1">
    <name type="scientific">Anguilla anguilla</name>
    <name type="common">European freshwater eel</name>
    <name type="synonym">Muraena anguilla</name>
    <dbReference type="NCBI Taxonomy" id="7936"/>
    <lineage>
        <taxon>Eukaryota</taxon>
        <taxon>Metazoa</taxon>
        <taxon>Chordata</taxon>
        <taxon>Craniata</taxon>
        <taxon>Vertebrata</taxon>
        <taxon>Euteleostomi</taxon>
        <taxon>Actinopterygii</taxon>
        <taxon>Neopterygii</taxon>
        <taxon>Teleostei</taxon>
        <taxon>Anguilliformes</taxon>
        <taxon>Anguillidae</taxon>
        <taxon>Anguilla</taxon>
    </lineage>
</organism>
<name>A0A0E9R5Z9_ANGAN</name>